<dbReference type="Pfam" id="PF20680">
    <property type="entry name" value="DUF6817"/>
    <property type="match status" value="1"/>
</dbReference>
<keyword evidence="3" id="KW-1185">Reference proteome</keyword>
<dbReference type="Proteomes" id="UP001490330">
    <property type="component" value="Unassembled WGS sequence"/>
</dbReference>
<dbReference type="EMBL" id="JBEPCV010000082">
    <property type="protein sequence ID" value="MER6909834.1"/>
    <property type="molecule type" value="Genomic_DNA"/>
</dbReference>
<protein>
    <submittedName>
        <fullName evidence="2">DUF6817 domain-containing protein</fullName>
    </submittedName>
</protein>
<feature type="domain" description="DUF6817" evidence="1">
    <location>
        <begin position="28"/>
        <end position="112"/>
    </location>
</feature>
<dbReference type="RefSeq" id="WP_350726219.1">
    <property type="nucleotide sequence ID" value="NZ_JBEPCO010000089.1"/>
</dbReference>
<evidence type="ECO:0000313" key="3">
    <source>
        <dbReference type="Proteomes" id="UP001490330"/>
    </source>
</evidence>
<accession>A0ABV1VTN8</accession>
<comment type="caution">
    <text evidence="2">The sequence shown here is derived from an EMBL/GenBank/DDBJ whole genome shotgun (WGS) entry which is preliminary data.</text>
</comment>
<organism evidence="2 3">
    <name type="scientific">Streptomyces flaveolus</name>
    <dbReference type="NCBI Taxonomy" id="67297"/>
    <lineage>
        <taxon>Bacteria</taxon>
        <taxon>Bacillati</taxon>
        <taxon>Actinomycetota</taxon>
        <taxon>Actinomycetes</taxon>
        <taxon>Kitasatosporales</taxon>
        <taxon>Streptomycetaceae</taxon>
        <taxon>Streptomyces</taxon>
    </lineage>
</organism>
<evidence type="ECO:0000313" key="2">
    <source>
        <dbReference type="EMBL" id="MER6909834.1"/>
    </source>
</evidence>
<dbReference type="InterPro" id="IPR049202">
    <property type="entry name" value="DUF6817"/>
</dbReference>
<gene>
    <name evidence="2" type="ORF">ABT322_40310</name>
</gene>
<sequence>MRRSVPSDGGSPGSDRAPAAAWPAVQALLRARGASETQHPGGTLLDHLNRVARLLAEWGAGPDLQAAGLCHAMYGTDGFDHALMGTDERTLLAELIGERAEALVFLYASCDRAVVYPRLASGRPVVFRDRFTDREHTPSPPDVRAFVEITAANELDVLAHNPDLAERHGPALHRLFTRSQELLSTPARDACERQLGRHSVLKGSWRAFG</sequence>
<reference evidence="2 3" key="1">
    <citation type="submission" date="2024-06" db="EMBL/GenBank/DDBJ databases">
        <title>The Natural Products Discovery Center: Release of the First 8490 Sequenced Strains for Exploring Actinobacteria Biosynthetic Diversity.</title>
        <authorList>
            <person name="Kalkreuter E."/>
            <person name="Kautsar S.A."/>
            <person name="Yang D."/>
            <person name="Bader C.D."/>
            <person name="Teijaro C.N."/>
            <person name="Fluegel L."/>
            <person name="Davis C.M."/>
            <person name="Simpson J.R."/>
            <person name="Lauterbach L."/>
            <person name="Steele A.D."/>
            <person name="Gui C."/>
            <person name="Meng S."/>
            <person name="Li G."/>
            <person name="Viehrig K."/>
            <person name="Ye F."/>
            <person name="Su P."/>
            <person name="Kiefer A.F."/>
            <person name="Nichols A."/>
            <person name="Cepeda A.J."/>
            <person name="Yan W."/>
            <person name="Fan B."/>
            <person name="Jiang Y."/>
            <person name="Adhikari A."/>
            <person name="Zheng C.-J."/>
            <person name="Schuster L."/>
            <person name="Cowan T.M."/>
            <person name="Smanski M.J."/>
            <person name="Chevrette M.G."/>
            <person name="De Carvalho L.P.S."/>
            <person name="Shen B."/>
        </authorList>
    </citation>
    <scope>NUCLEOTIDE SEQUENCE [LARGE SCALE GENOMIC DNA]</scope>
    <source>
        <strain evidence="2 3">NPDC000632</strain>
    </source>
</reference>
<evidence type="ECO:0000259" key="1">
    <source>
        <dbReference type="Pfam" id="PF20680"/>
    </source>
</evidence>
<name>A0ABV1VTN8_9ACTN</name>
<proteinExistence type="predicted"/>